<dbReference type="EMBL" id="KN824289">
    <property type="protein sequence ID" value="KIM29257.1"/>
    <property type="molecule type" value="Genomic_DNA"/>
</dbReference>
<organism evidence="1 2">
    <name type="scientific">Serendipita vermifera MAFF 305830</name>
    <dbReference type="NCBI Taxonomy" id="933852"/>
    <lineage>
        <taxon>Eukaryota</taxon>
        <taxon>Fungi</taxon>
        <taxon>Dikarya</taxon>
        <taxon>Basidiomycota</taxon>
        <taxon>Agaricomycotina</taxon>
        <taxon>Agaricomycetes</taxon>
        <taxon>Sebacinales</taxon>
        <taxon>Serendipitaceae</taxon>
        <taxon>Serendipita</taxon>
    </lineage>
</organism>
<evidence type="ECO:0000313" key="1">
    <source>
        <dbReference type="EMBL" id="KIM29257.1"/>
    </source>
</evidence>
<gene>
    <name evidence="1" type="ORF">M408DRAFT_328929</name>
</gene>
<dbReference type="HOGENOM" id="CLU_561598_0_0_1"/>
<keyword evidence="2" id="KW-1185">Reference proteome</keyword>
<reference evidence="1 2" key="1">
    <citation type="submission" date="2014-04" db="EMBL/GenBank/DDBJ databases">
        <authorList>
            <consortium name="DOE Joint Genome Institute"/>
            <person name="Kuo A."/>
            <person name="Zuccaro A."/>
            <person name="Kohler A."/>
            <person name="Nagy L.G."/>
            <person name="Floudas D."/>
            <person name="Copeland A."/>
            <person name="Barry K.W."/>
            <person name="Cichocki N."/>
            <person name="Veneault-Fourrey C."/>
            <person name="LaButti K."/>
            <person name="Lindquist E.A."/>
            <person name="Lipzen A."/>
            <person name="Lundell T."/>
            <person name="Morin E."/>
            <person name="Murat C."/>
            <person name="Sun H."/>
            <person name="Tunlid A."/>
            <person name="Henrissat B."/>
            <person name="Grigoriev I.V."/>
            <person name="Hibbett D.S."/>
            <person name="Martin F."/>
            <person name="Nordberg H.P."/>
            <person name="Cantor M.N."/>
            <person name="Hua S.X."/>
        </authorList>
    </citation>
    <scope>NUCLEOTIDE SEQUENCE [LARGE SCALE GENOMIC DNA]</scope>
    <source>
        <strain evidence="1 2">MAFF 305830</strain>
    </source>
</reference>
<reference evidence="2" key="2">
    <citation type="submission" date="2015-01" db="EMBL/GenBank/DDBJ databases">
        <title>Evolutionary Origins and Diversification of the Mycorrhizal Mutualists.</title>
        <authorList>
            <consortium name="DOE Joint Genome Institute"/>
            <consortium name="Mycorrhizal Genomics Consortium"/>
            <person name="Kohler A."/>
            <person name="Kuo A."/>
            <person name="Nagy L.G."/>
            <person name="Floudas D."/>
            <person name="Copeland A."/>
            <person name="Barry K.W."/>
            <person name="Cichocki N."/>
            <person name="Veneault-Fourrey C."/>
            <person name="LaButti K."/>
            <person name="Lindquist E.A."/>
            <person name="Lipzen A."/>
            <person name="Lundell T."/>
            <person name="Morin E."/>
            <person name="Murat C."/>
            <person name="Riley R."/>
            <person name="Ohm R."/>
            <person name="Sun H."/>
            <person name="Tunlid A."/>
            <person name="Henrissat B."/>
            <person name="Grigoriev I.V."/>
            <person name="Hibbett D.S."/>
            <person name="Martin F."/>
        </authorList>
    </citation>
    <scope>NUCLEOTIDE SEQUENCE [LARGE SCALE GENOMIC DNA]</scope>
    <source>
        <strain evidence="2">MAFF 305830</strain>
    </source>
</reference>
<sequence>MSSTWTTFPQDVSFGSFPLHEHPVTPYHQIDLVRRIQNPQPIENMVVDWSGEFNERHTRSRPIKVTLCDMPERDNIQIWITPTSTIGNVNEELDTICGAQMIILVPKHGPMTSWVKADPNSLVGHFYRTLYAVTATVSRPYMLVAVRSTLADYPILIFEPSDSSPTITISQVMATVRPDLQHKIHTIYDTSNGKNIGDHRLEFKFQRTDMSSPRSAGFLIALVGVDTFLRDVDPVSIPPFLQLHFARCGYLSTKMTKIEPLNLQIKHILRCARHIITAFSAAVSLLFEEVIDTEVALIRNEDLVELLPVVPQLAFKLGRILDRVEKLIRDIETNKPISQLKSDARLCFLDICGDFPGSTVVRNSFMKVSNIFGLSGETIATHGNAVFISDPPHASVPQIEDGTPDAELIARLFRNPQISNGDVLRTFVYTVLNSPWFKKKRLHQMPRGILDSFAQRRGETTVCLFCETSYGRANEGLGCVKAHLGL</sequence>
<dbReference type="Proteomes" id="UP000054097">
    <property type="component" value="Unassembled WGS sequence"/>
</dbReference>
<evidence type="ECO:0000313" key="2">
    <source>
        <dbReference type="Proteomes" id="UP000054097"/>
    </source>
</evidence>
<protein>
    <submittedName>
        <fullName evidence="1">Uncharacterized protein</fullName>
    </submittedName>
</protein>
<proteinExistence type="predicted"/>
<dbReference type="AlphaFoldDB" id="A0A0C2XJN3"/>
<name>A0A0C2XJN3_SERVB</name>
<accession>A0A0C2XJN3</accession>